<organism evidence="10">
    <name type="scientific">candidate division WOR-3 bacterium</name>
    <dbReference type="NCBI Taxonomy" id="2052148"/>
    <lineage>
        <taxon>Bacteria</taxon>
        <taxon>Bacteria division WOR-3</taxon>
    </lineage>
</organism>
<gene>
    <name evidence="10" type="ORF">ENU66_01690</name>
</gene>
<evidence type="ECO:0000256" key="5">
    <source>
        <dbReference type="ARBA" id="ARBA00022741"/>
    </source>
</evidence>
<dbReference type="GO" id="GO:0016301">
    <property type="term" value="F:kinase activity"/>
    <property type="evidence" value="ECO:0007669"/>
    <property type="project" value="UniProtKB-KW"/>
</dbReference>
<comment type="catalytic activity">
    <reaction evidence="9">
        <text>oxaloacetate + ATP = phosphoenolpyruvate + ADP + CO2</text>
        <dbReference type="Rhea" id="RHEA:18617"/>
        <dbReference type="ChEBI" id="CHEBI:16452"/>
        <dbReference type="ChEBI" id="CHEBI:16526"/>
        <dbReference type="ChEBI" id="CHEBI:30616"/>
        <dbReference type="ChEBI" id="CHEBI:58702"/>
        <dbReference type="ChEBI" id="CHEBI:456216"/>
        <dbReference type="EC" id="4.1.1.49"/>
    </reaction>
</comment>
<dbReference type="GO" id="GO:0004612">
    <property type="term" value="F:phosphoenolpyruvate carboxykinase (ATP) activity"/>
    <property type="evidence" value="ECO:0007669"/>
    <property type="project" value="UniProtKB-EC"/>
</dbReference>
<dbReference type="Gene3D" id="3.90.228.20">
    <property type="match status" value="2"/>
</dbReference>
<evidence type="ECO:0000256" key="6">
    <source>
        <dbReference type="ARBA" id="ARBA00022793"/>
    </source>
</evidence>
<keyword evidence="5" id="KW-0547">Nucleotide-binding</keyword>
<dbReference type="Pfam" id="PF01293">
    <property type="entry name" value="PEPCK_ATP"/>
    <property type="match status" value="2"/>
</dbReference>
<keyword evidence="10" id="KW-0808">Transferase</keyword>
<evidence type="ECO:0000256" key="2">
    <source>
        <dbReference type="ARBA" id="ARBA00006052"/>
    </source>
</evidence>
<keyword evidence="8" id="KW-0456">Lyase</keyword>
<name>A0A7V3ZWT0_UNCW3</name>
<reference evidence="10" key="1">
    <citation type="journal article" date="2020" name="mSystems">
        <title>Genome- and Community-Level Interaction Insights into Carbon Utilization and Element Cycling Functions of Hydrothermarchaeota in Hydrothermal Sediment.</title>
        <authorList>
            <person name="Zhou Z."/>
            <person name="Liu Y."/>
            <person name="Xu W."/>
            <person name="Pan J."/>
            <person name="Luo Z.H."/>
            <person name="Li M."/>
        </authorList>
    </citation>
    <scope>NUCLEOTIDE SEQUENCE [LARGE SCALE GENOMIC DNA]</scope>
    <source>
        <strain evidence="10">SpSt-69</strain>
    </source>
</reference>
<keyword evidence="10" id="KW-0418">Kinase</keyword>
<evidence type="ECO:0000313" key="10">
    <source>
        <dbReference type="EMBL" id="HGL17042.1"/>
    </source>
</evidence>
<dbReference type="AlphaFoldDB" id="A0A7V3ZWT0"/>
<evidence type="ECO:0000256" key="1">
    <source>
        <dbReference type="ARBA" id="ARBA00004742"/>
    </source>
</evidence>
<dbReference type="InterPro" id="IPR013035">
    <property type="entry name" value="PEP_carboxykinase_C"/>
</dbReference>
<dbReference type="PANTHER" id="PTHR30031:SF0">
    <property type="entry name" value="PHOSPHOENOLPYRUVATE CARBOXYKINASE (ATP)"/>
    <property type="match status" value="1"/>
</dbReference>
<dbReference type="SUPFAM" id="SSF68923">
    <property type="entry name" value="PEP carboxykinase N-terminal domain"/>
    <property type="match status" value="1"/>
</dbReference>
<dbReference type="GO" id="GO:0006094">
    <property type="term" value="P:gluconeogenesis"/>
    <property type="evidence" value="ECO:0007669"/>
    <property type="project" value="UniProtKB-UniPathway"/>
</dbReference>
<keyword evidence="10" id="KW-0670">Pyruvate</keyword>
<dbReference type="GO" id="GO:0005829">
    <property type="term" value="C:cytosol"/>
    <property type="evidence" value="ECO:0007669"/>
    <property type="project" value="TreeGrafter"/>
</dbReference>
<protein>
    <recommendedName>
        <fullName evidence="3">phosphoenolpyruvate carboxykinase (ATP)</fullName>
        <ecNumber evidence="3">4.1.1.49</ecNumber>
    </recommendedName>
</protein>
<keyword evidence="7" id="KW-0067">ATP-binding</keyword>
<comment type="similarity">
    <text evidence="2">Belongs to the phosphoenolpyruvate carboxykinase (ATP) family.</text>
</comment>
<dbReference type="EMBL" id="DTDJ01000014">
    <property type="protein sequence ID" value="HGL17042.1"/>
    <property type="molecule type" value="Genomic_DNA"/>
</dbReference>
<evidence type="ECO:0000256" key="9">
    <source>
        <dbReference type="ARBA" id="ARBA00047371"/>
    </source>
</evidence>
<keyword evidence="6" id="KW-0210">Decarboxylase</keyword>
<sequence length="597" mass="67993">MEMSIREIIAQKDKPFNVKYRVNPTQKELRELALKYIPTCLVSAYGNINRITLRKARMEKFTYIIADESRASEFSSAVMSPERAEKYINLQREFIESKGELIEIQGYYGIGETAVPIQAFYTMEAANVAGMQQVMMFSREEIEGPDWVEKEFKPVFKVVYTPGLELNDLPGKMAILVDLDNYVTYVINSDYFGESKKGILRMLNHYFYLRGGLVLHAGAKSVRINGKDYAVAILGLSGTGKTTTTFVKHGEHSMPIQDDMITLWPDGSYSITENGCFAKTFGLTEKTEPVIYKGTVDPSAWVENVYMNEDGTYDFSKEALTPEEVRRYREIFILTGNDPANIDAYINGEVKFEDVVDEYGIPKDGWDFVVWTQNGRSIIPLKTIDNVADLHNLPPLKYIGILNRDEGKDAATPGIVLFPNPEIAAGYFMLGETSKTSAAGKERGKTRSPFTQPFFPLNHKLQAERFRELMSRNTGFVTWMMNTGYVGGDQLDEKKGIAMKVKISHSTAMLEALFRNEIKWKEDPDFGYLIVDVNAPENSRLLEKVPPEILYPRILYEKQGRLNEYNEWVARIKKEREQFLSKFGVDEKIIKAVLNIK</sequence>
<dbReference type="InterPro" id="IPR008210">
    <property type="entry name" value="PEP_carboxykinase_N"/>
</dbReference>
<evidence type="ECO:0000256" key="8">
    <source>
        <dbReference type="ARBA" id="ARBA00023239"/>
    </source>
</evidence>
<dbReference type="PANTHER" id="PTHR30031">
    <property type="entry name" value="PHOSPHOENOLPYRUVATE CARBOXYKINASE ATP"/>
    <property type="match status" value="1"/>
</dbReference>
<evidence type="ECO:0000256" key="7">
    <source>
        <dbReference type="ARBA" id="ARBA00022840"/>
    </source>
</evidence>
<dbReference type="UniPathway" id="UPA00138"/>
<dbReference type="GO" id="GO:0005524">
    <property type="term" value="F:ATP binding"/>
    <property type="evidence" value="ECO:0007669"/>
    <property type="project" value="UniProtKB-KW"/>
</dbReference>
<comment type="caution">
    <text evidence="10">The sequence shown here is derived from an EMBL/GenBank/DDBJ whole genome shotgun (WGS) entry which is preliminary data.</text>
</comment>
<evidence type="ECO:0000256" key="4">
    <source>
        <dbReference type="ARBA" id="ARBA00022432"/>
    </source>
</evidence>
<comment type="pathway">
    <text evidence="1">Carbohydrate biosynthesis; gluconeogenesis.</text>
</comment>
<evidence type="ECO:0000256" key="3">
    <source>
        <dbReference type="ARBA" id="ARBA00012363"/>
    </source>
</evidence>
<dbReference type="Gene3D" id="3.40.449.10">
    <property type="entry name" value="Phosphoenolpyruvate Carboxykinase, domain 1"/>
    <property type="match status" value="1"/>
</dbReference>
<dbReference type="Gene3D" id="2.170.8.10">
    <property type="entry name" value="Phosphoenolpyruvate Carboxykinase, domain 2"/>
    <property type="match status" value="1"/>
</dbReference>
<proteinExistence type="inferred from homology"/>
<keyword evidence="4" id="KW-0312">Gluconeogenesis</keyword>
<dbReference type="SUPFAM" id="SSF53795">
    <property type="entry name" value="PEP carboxykinase-like"/>
    <property type="match status" value="1"/>
</dbReference>
<dbReference type="InterPro" id="IPR001272">
    <property type="entry name" value="PEP_carboxykinase_ATP"/>
</dbReference>
<dbReference type="EC" id="4.1.1.49" evidence="3"/>
<accession>A0A7V3ZWT0</accession>